<feature type="domain" description="YDG" evidence="3">
    <location>
        <begin position="1401"/>
        <end position="1481"/>
    </location>
</feature>
<protein>
    <submittedName>
        <fullName evidence="6">T9SS type A sorting domain-containing protein</fullName>
    </submittedName>
</protein>
<feature type="domain" description="MBG" evidence="4">
    <location>
        <begin position="1586"/>
        <end position="1663"/>
    </location>
</feature>
<dbReference type="EMBL" id="WAEM01000001">
    <property type="protein sequence ID" value="KAB1158224.1"/>
    <property type="molecule type" value="Genomic_DNA"/>
</dbReference>
<evidence type="ECO:0000259" key="3">
    <source>
        <dbReference type="Pfam" id="PF18657"/>
    </source>
</evidence>
<proteinExistence type="predicted"/>
<gene>
    <name evidence="6" type="ORF">F6464_03835</name>
</gene>
<dbReference type="InterPro" id="IPR041286">
    <property type="entry name" value="MBG_2"/>
</dbReference>
<evidence type="ECO:0000256" key="1">
    <source>
        <dbReference type="ARBA" id="ARBA00022729"/>
    </source>
</evidence>
<reference evidence="6 7" key="1">
    <citation type="submission" date="2019-09" db="EMBL/GenBank/DDBJ databases">
        <title>Flavobacterium sp. nov., isolated from glacier ice.</title>
        <authorList>
            <person name="Liu Q."/>
        </authorList>
    </citation>
    <scope>NUCLEOTIDE SEQUENCE [LARGE SCALE GENOMIC DNA]</scope>
    <source>
        <strain evidence="6 7">NBRC 112527</strain>
    </source>
</reference>
<evidence type="ECO:0000256" key="2">
    <source>
        <dbReference type="SAM" id="MobiDB-lite"/>
    </source>
</evidence>
<evidence type="ECO:0000259" key="5">
    <source>
        <dbReference type="Pfam" id="PF18962"/>
    </source>
</evidence>
<feature type="domain" description="YDG" evidence="3">
    <location>
        <begin position="1137"/>
        <end position="1215"/>
    </location>
</feature>
<keyword evidence="1" id="KW-0732">Signal</keyword>
<feature type="domain" description="YDG" evidence="3">
    <location>
        <begin position="1230"/>
        <end position="1308"/>
    </location>
</feature>
<dbReference type="RefSeq" id="WP_151106467.1">
    <property type="nucleotide sequence ID" value="NZ_WAEM01000001.1"/>
</dbReference>
<dbReference type="InterPro" id="IPR041248">
    <property type="entry name" value="YDG"/>
</dbReference>
<feature type="domain" description="YDG" evidence="3">
    <location>
        <begin position="1491"/>
        <end position="1576"/>
    </location>
</feature>
<name>A0A7J5AKV0_9FLAO</name>
<accession>A0A7J5AKV0</accession>
<dbReference type="InterPro" id="IPR026444">
    <property type="entry name" value="Secre_tail"/>
</dbReference>
<evidence type="ECO:0000313" key="7">
    <source>
        <dbReference type="Proteomes" id="UP000490922"/>
    </source>
</evidence>
<dbReference type="Proteomes" id="UP000490922">
    <property type="component" value="Unassembled WGS sequence"/>
</dbReference>
<feature type="domain" description="YDG" evidence="3">
    <location>
        <begin position="1054"/>
        <end position="1128"/>
    </location>
</feature>
<sequence>AGLSATTAAGLAYVVTPSAPTGTGGFLAANYNITFNAFNGTVAKANLAITANNQSVSYGSTAISVTGAGSYTPTGFLNGDTAAVIGGSATYTTTYTATTAVGTSGVTITPVVTGLTATNYNFTPANGTITIIAGSFTKLQILLPGETAAPGTGSGKTGTPTAQNTATPFTVTVNAVDAFWNVVSSAPTNTIAITSTDGGAILPANAALSSGTQSFSITLRTPGSYTIIATNSSDGTKTANTSAPVTVTAGTKISIADGPWSTAGTWSPAGEPYLFDLVRINTNHDITVAANDTCAAINFIGTASTLSVNTGVTLTVTGAVTLDSYDLGTNTSATIGGLGTLNAGSLNEGLVTVLNNTANSTNTFNLNITSLNVTGDFTIYNNDEGGGKANEPTVNINSPCVLTASKLALIQTGTGNGGSRIITFNANSGATVNLSGGTNPISISSQTSLATGKVVFTLNSGSTFNYSGSVAQTVPTSISNSGSGGTTNAIALDYGNLRINNTSASGATAGGALNVNGNLTIGNTAKFVGGSFIHSVAGNWTNDGTYTAIGSTINFDGTGAQAIAGNTVTTFNDITIAKTAGTLSVNTDANVGDDLTFTASGGTLSVSSSKTLAVTDTVTLNGNNSANVDCSVTGLGSLSANNVIVGSTLTPVDTSAWNTKLTSTISSITITNNLAINSYYNNSLGVNYATFNLESGVTTVNGSIVLTNPIPLLFPSTFSMETGAQSGTLKLTGATPFNLTGYTIMNLNGASATVEYLGSVPQTALGEIYRTLKINNTNTGTGVTLGANATATTLHLTDGLLTTGANTMTIASGGSIINASANSYVDGKLARVITTTAATTFPLGKGGFYRPLVFTYATAPGTKTVTIEQFETGTPFTSAASLATFGSRYWNVTQSATGVAYRVGLNDGSNTAPSGSSVVILRRDNVTITANTTNYSSPNYTNATAFAAATVSNDVSLGVNNIPLSITGVSGINTKIYNGNTIATAIGTPTLSGSITPGDIVTLSGTAVYTFDTKNIGTGKSVTVSGLTLSGANASGYSLPSNQIPGLTGDITVRPITVTAVTNTKTYNGTTSSSGVPTYTLQSGDTTTTAPTQSFDTKDIGVTKTLTPIGLVINDGNGGNNYSISYTPMNLGTINAKSLTASIAATVISKSYDGNTSATLTSANYNLVGIVGSENVTISNTSGMYDTKNFGTGKTVTVTGLTLGGLAAGNYSISNPASINGNVGTITKVNLIPSLTGIVSKPYDGNTSATLTSGNYILGGLVPLENVIVTNTSGSYDNKNVDTGKTVTVTGLTIAGTDIANYTIPTSTNGTVGEITAIGLTITGATSFDKEYDTTTAATISNGSLVGILGSDEVLLIQEGTFSTDNAGGPYVVTAACRITGDDAGNYFLTQQPNVPNASITRKEVTIINLATEDKVYDKTNTAIVTNVIGVTELQGQYPVDAPNVSFIPSGYYASANVGNWTITSTTVLTGSEAGNYILTQPIFTENKNITPVALTVTGITADNKQYDGNTDAAINKGGAALSGVLSGETAGVLLSTAGATGTFDTKDVGTGKVVTINGLTISGANASNYSINPTATTANITPRTLTITAINQSKCAGGAFSGSGDLNVGFTKNYDIAGEILSVTSTVIGGDGSLSGSYPIRPSLATPGASNYAITYNDGTLTVNQSPTAIVSGTVASCVGDVALITFTGANGSGVVQYEFTYKIGASGTPTTVSSAPGSSTATVNALTNAIGAINYILISVKDLNSGCFQAQSGTATVTTGTCTQLRPSQCGEYLPTIDTVIQANPVPGATQYRFEITLKTFPNTRTEFTWSNYYFNPTTVVPGGGLAYGKEYDIRVKPFIGATEFPYGSTCNIKAPLAPPTPAATTTIRPIQCGKILPNLSTVVQASPVATATRYEFEVTDASGVRPIVSSTSIGFNILTGLVGGAVYDTDYSIRVRTFTGVGGVTPLTPWGASCIVRTPSLPFSKLVTNQCNTTVTNLTPTIFAATVFLAEGYRFRVTNGASVRVVEKTTGNMSALTAAELPGGYALNKVYSIDIAVKYNGLWQEAYGGDVCTITTPTARMNANSVESIFNVKAFPNPFATHFNLDIESSNDDVVEIKVFDMLGRQLEANQATVSELSTREIGRNYPSGVYNVIVSQGNKIKSIRMVKR</sequence>
<feature type="domain" description="YDG" evidence="3">
    <location>
        <begin position="963"/>
        <end position="1042"/>
    </location>
</feature>
<evidence type="ECO:0000313" key="6">
    <source>
        <dbReference type="EMBL" id="KAB1158224.1"/>
    </source>
</evidence>
<dbReference type="Pfam" id="PF18657">
    <property type="entry name" value="YDG"/>
    <property type="match status" value="7"/>
</dbReference>
<evidence type="ECO:0000259" key="4">
    <source>
        <dbReference type="Pfam" id="PF18676"/>
    </source>
</evidence>
<feature type="non-terminal residue" evidence="6">
    <location>
        <position position="1"/>
    </location>
</feature>
<feature type="region of interest" description="Disordered" evidence="2">
    <location>
        <begin position="1072"/>
        <end position="1095"/>
    </location>
</feature>
<dbReference type="NCBIfam" id="TIGR04183">
    <property type="entry name" value="Por_Secre_tail"/>
    <property type="match status" value="1"/>
</dbReference>
<dbReference type="OrthoDB" id="1121493at2"/>
<organism evidence="6 7">
    <name type="scientific">Flavobacterium luteum</name>
    <dbReference type="NCBI Taxonomy" id="2026654"/>
    <lineage>
        <taxon>Bacteria</taxon>
        <taxon>Pseudomonadati</taxon>
        <taxon>Bacteroidota</taxon>
        <taxon>Flavobacteriia</taxon>
        <taxon>Flavobacteriales</taxon>
        <taxon>Flavobacteriaceae</taxon>
        <taxon>Flavobacterium</taxon>
    </lineage>
</organism>
<keyword evidence="7" id="KW-1185">Reference proteome</keyword>
<dbReference type="Pfam" id="PF18676">
    <property type="entry name" value="MBG_2"/>
    <property type="match status" value="1"/>
</dbReference>
<feature type="domain" description="Secretion system C-terminal sorting" evidence="5">
    <location>
        <begin position="2078"/>
        <end position="2144"/>
    </location>
</feature>
<dbReference type="Pfam" id="PF18962">
    <property type="entry name" value="Por_Secre_tail"/>
    <property type="match status" value="1"/>
</dbReference>
<comment type="caution">
    <text evidence="6">The sequence shown here is derived from an EMBL/GenBank/DDBJ whole genome shotgun (WGS) entry which is preliminary data.</text>
</comment>
<feature type="domain" description="YDG" evidence="3">
    <location>
        <begin position="1320"/>
        <end position="1392"/>
    </location>
</feature>